<evidence type="ECO:0000313" key="2">
    <source>
        <dbReference type="EMBL" id="TFY53450.1"/>
    </source>
</evidence>
<dbReference type="PANTHER" id="PTHR46579:SF2">
    <property type="entry name" value="C2H2-TYPE DOMAIN-CONTAINING PROTEIN"/>
    <property type="match status" value="1"/>
</dbReference>
<protein>
    <recommendedName>
        <fullName evidence="4">DUF4218 domain-containing protein</fullName>
    </recommendedName>
</protein>
<gene>
    <name evidence="2" type="ORF">EVJ58_g9445</name>
</gene>
<comment type="caution">
    <text evidence="2">The sequence shown here is derived from an EMBL/GenBank/DDBJ whole genome shotgun (WGS) entry which is preliminary data.</text>
</comment>
<dbReference type="PANTHER" id="PTHR46579">
    <property type="entry name" value="F5/8 TYPE C DOMAIN-CONTAINING PROTEIN-RELATED"/>
    <property type="match status" value="1"/>
</dbReference>
<evidence type="ECO:0000256" key="1">
    <source>
        <dbReference type="SAM" id="MobiDB-lite"/>
    </source>
</evidence>
<dbReference type="AlphaFoldDB" id="A0A4Y9XTI3"/>
<evidence type="ECO:0008006" key="4">
    <source>
        <dbReference type="Google" id="ProtNLM"/>
    </source>
</evidence>
<sequence>MVNGKKKKVCLCSICKEQTYDDHGTLKPGVEQDLRTFKKHLRSDVLCQAEREHQEAHRAGRDEGDAREVDETNAVLLASFSGDSGQHQSLPVRPRDYADVDPTPGSALRVSVNPDDIAMDVDPPDWSHPKANGSNGGELPSSVDAMAVDRADPARLQSEPATYEELDAPMDIESSNGRLDQLAQSLIGSNVSAQLPDVIDDLGDDVRRRFSHLSLVESSLAIESRLIKDPKLTFTSAPTSLTERPPGLLSSSDDCRRFIKFRDWLNAQQRVLIALSPLGHRDADSRRAKLIQDISERLEWMSTMEKSAWETEKILAGLYRLPDQEQVCAPRVYDTAAWYAAKRALPPFLLAALLMVSALHTLSGVSRDAANLILATFRVLLYGAFVACSAGTSRDQLAPDKQALLDCIPRDIRSVVTHLKIEPVLTRYASCPSCSCIYAPSRTDIDNPYPLHCTFVDADGPPCGRPLVKKERHTSSNGQQHVRYSPLRPFPYHSVFSWIAALFSRRILEQAVESAWQRPLPADGKWSDILHAPALQSFRGPDNQPFSKQSNNDVHLVFGLYLDWFNPGGNKKAGKSRSLGAIYLVCINLPPHLRFRPENICLVGIIPGPNEPSLHQLNHFLRPLVDEMLVLWNAGLRLNQTALHVSGRLVRAAIIPLICDLPALRKAAGFAGHSSKHFCSFCLLKRSDINDISRPWPTRTWKEHLDIAQRWRDAATRSDRDALFEEHGLRWSELLRLPYWDPTRYAVVDAMHNLFLGELRHHCMAVWGIDVKDQKDKSVKKVVPHTPDEQKKHLDRLVDALRKDAALSVVTQPRKGYLVALAQLNNISPVNLSKREYAKALLQWCRVNGVDRLVVPPVLKTDTADFHLANGPHDISKFRVLTAEVINHIRDDINHGKLKADHWRTVCTINMVITLTRLWGSVNASAAEHHLLANFTHLVIAVDLASRRSMDASRARLFDFHMLEYLRTLRTLFEHDFVPNHHLSLHLSSCLLLFGPVHGWWAYPFERFNGIIQRLNTSNQIDKIPLTYMRVFHAAAGLRWQIASADWPDDGYIREVLHAFENVYQDAARGTRVVDVLGAIPSFGASVSYTVVYSKLADSKLDRSVYDAVVNIISHVGQMTDFISFYSAPRDARIRLSPIARFTPKLEVSGVTYGTHTGNIRNSFVCFRDATSGDPSLLRAGQISAIFLHSRTEKDASRVIQPFFIINHTELWYNRFLPQSTIIRSSDILAHFASFVYVPEGIGETCVVVRCLDRS</sequence>
<organism evidence="2 3">
    <name type="scientific">Rhodofomes roseus</name>
    <dbReference type="NCBI Taxonomy" id="34475"/>
    <lineage>
        <taxon>Eukaryota</taxon>
        <taxon>Fungi</taxon>
        <taxon>Dikarya</taxon>
        <taxon>Basidiomycota</taxon>
        <taxon>Agaricomycotina</taxon>
        <taxon>Agaricomycetes</taxon>
        <taxon>Polyporales</taxon>
        <taxon>Rhodofomes</taxon>
    </lineage>
</organism>
<evidence type="ECO:0000313" key="3">
    <source>
        <dbReference type="Proteomes" id="UP000298390"/>
    </source>
</evidence>
<dbReference type="Proteomes" id="UP000298390">
    <property type="component" value="Unassembled WGS sequence"/>
</dbReference>
<feature type="region of interest" description="Disordered" evidence="1">
    <location>
        <begin position="121"/>
        <end position="140"/>
    </location>
</feature>
<proteinExistence type="predicted"/>
<dbReference type="InterPro" id="IPR004242">
    <property type="entry name" value="Transposase_21"/>
</dbReference>
<dbReference type="EMBL" id="SEKV01000820">
    <property type="protein sequence ID" value="TFY53450.1"/>
    <property type="molecule type" value="Genomic_DNA"/>
</dbReference>
<dbReference type="Pfam" id="PF02992">
    <property type="entry name" value="Transposase_21"/>
    <property type="match status" value="1"/>
</dbReference>
<accession>A0A4Y9XTI3</accession>
<dbReference type="STRING" id="34475.A0A4Y9XTI3"/>
<name>A0A4Y9XTI3_9APHY</name>
<reference evidence="2 3" key="1">
    <citation type="submission" date="2019-01" db="EMBL/GenBank/DDBJ databases">
        <title>Genome sequencing of the rare red list fungi Fomitopsis rosea.</title>
        <authorList>
            <person name="Buettner E."/>
            <person name="Kellner H."/>
        </authorList>
    </citation>
    <scope>NUCLEOTIDE SEQUENCE [LARGE SCALE GENOMIC DNA]</scope>
    <source>
        <strain evidence="2 3">DSM 105464</strain>
    </source>
</reference>